<feature type="region of interest" description="Disordered" evidence="1">
    <location>
        <begin position="307"/>
        <end position="326"/>
    </location>
</feature>
<dbReference type="EMBL" id="JBHRSL010000007">
    <property type="protein sequence ID" value="MFC3052053.1"/>
    <property type="molecule type" value="Genomic_DNA"/>
</dbReference>
<dbReference type="RefSeq" id="WP_194214645.1">
    <property type="nucleotide sequence ID" value="NZ_CP061205.1"/>
</dbReference>
<comment type="caution">
    <text evidence="2">The sequence shown here is derived from an EMBL/GenBank/DDBJ whole genome shotgun (WGS) entry which is preliminary data.</text>
</comment>
<evidence type="ECO:0000313" key="3">
    <source>
        <dbReference type="Proteomes" id="UP001595444"/>
    </source>
</evidence>
<organism evidence="2 3">
    <name type="scientific">Kordiimonas pumila</name>
    <dbReference type="NCBI Taxonomy" id="2161677"/>
    <lineage>
        <taxon>Bacteria</taxon>
        <taxon>Pseudomonadati</taxon>
        <taxon>Pseudomonadota</taxon>
        <taxon>Alphaproteobacteria</taxon>
        <taxon>Kordiimonadales</taxon>
        <taxon>Kordiimonadaceae</taxon>
        <taxon>Kordiimonas</taxon>
    </lineage>
</organism>
<feature type="region of interest" description="Disordered" evidence="1">
    <location>
        <begin position="1"/>
        <end position="20"/>
    </location>
</feature>
<accession>A0ABV7D4F6</accession>
<reference evidence="3" key="1">
    <citation type="journal article" date="2019" name="Int. J. Syst. Evol. Microbiol.">
        <title>The Global Catalogue of Microorganisms (GCM) 10K type strain sequencing project: providing services to taxonomists for standard genome sequencing and annotation.</title>
        <authorList>
            <consortium name="The Broad Institute Genomics Platform"/>
            <consortium name="The Broad Institute Genome Sequencing Center for Infectious Disease"/>
            <person name="Wu L."/>
            <person name="Ma J."/>
        </authorList>
    </citation>
    <scope>NUCLEOTIDE SEQUENCE [LARGE SCALE GENOMIC DNA]</scope>
    <source>
        <strain evidence="3">KCTC 62164</strain>
    </source>
</reference>
<protein>
    <submittedName>
        <fullName evidence="2">Uncharacterized protein</fullName>
    </submittedName>
</protein>
<sequence>MSATDNSSDSSDFSQEPVGLDDSSALAGAYDTERRLHMRAFDYWHHLKGGKAYPLFADLRADELAPFKTNCLLMEFNAKGTIVRFIGDRLKAITDADFTVGSYLSDFLESAFARALMDQFSSSEGRSHAAEFEFVEDHTDCRGVMLPFSSDGIVPNFVMVVSNFRKQQVDIDTPPAAINEMKPVVDQLVTDIRRQAKKVGHFDQNSRSDLYGVLAEAMALYEAAAENPDFYESYAAEHGLKVQARAPYTPCLKLVFGKSYDKTRLAEYAAALTCAARHGYNSAGLAGFLEEMPGGIKGCVQAERAHKRQMEGTPAQRRQRNAEDTLRSMQETDLDHIDIEGEFALVLVQKASGEKVRILGQAKTGKAALDSAIRNLAHDYKTGR</sequence>
<name>A0ABV7D4F6_9PROT</name>
<keyword evidence="3" id="KW-1185">Reference proteome</keyword>
<evidence type="ECO:0000256" key="1">
    <source>
        <dbReference type="SAM" id="MobiDB-lite"/>
    </source>
</evidence>
<dbReference type="Proteomes" id="UP001595444">
    <property type="component" value="Unassembled WGS sequence"/>
</dbReference>
<feature type="compositionally biased region" description="Polar residues" evidence="1">
    <location>
        <begin position="1"/>
        <end position="14"/>
    </location>
</feature>
<proteinExistence type="predicted"/>
<gene>
    <name evidence="2" type="ORF">ACFOKA_09050</name>
</gene>
<evidence type="ECO:0000313" key="2">
    <source>
        <dbReference type="EMBL" id="MFC3052053.1"/>
    </source>
</evidence>